<protein>
    <submittedName>
        <fullName evidence="2">Uncharacterized protein</fullName>
    </submittedName>
</protein>
<keyword evidence="3" id="KW-1185">Reference proteome</keyword>
<organism evidence="2 3">
    <name type="scientific">Dendronalium phyllosphericum CENA369</name>
    <dbReference type="NCBI Taxonomy" id="1725256"/>
    <lineage>
        <taxon>Bacteria</taxon>
        <taxon>Bacillati</taxon>
        <taxon>Cyanobacteriota</taxon>
        <taxon>Cyanophyceae</taxon>
        <taxon>Nostocales</taxon>
        <taxon>Nostocaceae</taxon>
        <taxon>Dendronalium</taxon>
        <taxon>Dendronalium phyllosphericum</taxon>
    </lineage>
</organism>
<evidence type="ECO:0000313" key="3">
    <source>
        <dbReference type="Proteomes" id="UP000662314"/>
    </source>
</evidence>
<dbReference type="RefSeq" id="WP_214436918.1">
    <property type="nucleotide sequence ID" value="NZ_CAWPUQ010000255.1"/>
</dbReference>
<dbReference type="EMBL" id="JAECZA010000316">
    <property type="protein sequence ID" value="MBH8578248.1"/>
    <property type="molecule type" value="Genomic_DNA"/>
</dbReference>
<gene>
    <name evidence="2" type="ORF">I8752_35960</name>
</gene>
<accession>A0A8J7LKQ8</accession>
<sequence length="137" mass="14766">MEPLTAGAIAFTSWVVGKLIDWSTDKTFDIASQRLMQLLVEKSPDTAKSLTAAAERAALAPNEREDIGEAVLVEEVSKAAAKDAEIKAAVEALGNDVNQAVNENREVEKRLTTVIENWKGISIKGGITTINNPTLNF</sequence>
<name>A0A8J7LKQ8_9NOST</name>
<evidence type="ECO:0000256" key="1">
    <source>
        <dbReference type="SAM" id="Coils"/>
    </source>
</evidence>
<dbReference type="Proteomes" id="UP000662314">
    <property type="component" value="Unassembled WGS sequence"/>
</dbReference>
<feature type="coiled-coil region" evidence="1">
    <location>
        <begin position="90"/>
        <end position="117"/>
    </location>
</feature>
<reference evidence="2 3" key="1">
    <citation type="journal article" date="2021" name="Int. J. Syst. Evol. Microbiol.">
        <title>Amazonocrinis nigriterrae gen. nov., sp. nov., Atlanticothrix silvestris gen. nov., sp. nov. and Dendronalium phyllosphericum gen. nov., sp. nov., nostocacean cyanobacteria from Brazilian environments.</title>
        <authorList>
            <person name="Alvarenga D.O."/>
            <person name="Andreote A.P.D."/>
            <person name="Branco L.H.Z."/>
            <person name="Delbaje E."/>
            <person name="Cruz R.B."/>
            <person name="Varani A.M."/>
            <person name="Fiore M.F."/>
        </authorList>
    </citation>
    <scope>NUCLEOTIDE SEQUENCE [LARGE SCALE GENOMIC DNA]</scope>
    <source>
        <strain evidence="2 3">CENA369</strain>
    </source>
</reference>
<proteinExistence type="predicted"/>
<comment type="caution">
    <text evidence="2">The sequence shown here is derived from an EMBL/GenBank/DDBJ whole genome shotgun (WGS) entry which is preliminary data.</text>
</comment>
<evidence type="ECO:0000313" key="2">
    <source>
        <dbReference type="EMBL" id="MBH8578248.1"/>
    </source>
</evidence>
<dbReference type="AlphaFoldDB" id="A0A8J7LKQ8"/>
<keyword evidence="1" id="KW-0175">Coiled coil</keyword>